<organism evidence="1 2">
    <name type="scientific">Biomphalaria glabrata</name>
    <name type="common">Bloodfluke planorb</name>
    <name type="synonym">Freshwater snail</name>
    <dbReference type="NCBI Taxonomy" id="6526"/>
    <lineage>
        <taxon>Eukaryota</taxon>
        <taxon>Metazoa</taxon>
        <taxon>Spiralia</taxon>
        <taxon>Lophotrochozoa</taxon>
        <taxon>Mollusca</taxon>
        <taxon>Gastropoda</taxon>
        <taxon>Heterobranchia</taxon>
        <taxon>Euthyneura</taxon>
        <taxon>Panpulmonata</taxon>
        <taxon>Hygrophila</taxon>
        <taxon>Lymnaeoidea</taxon>
        <taxon>Planorbidae</taxon>
        <taxon>Biomphalaria</taxon>
    </lineage>
</organism>
<evidence type="ECO:0000313" key="2">
    <source>
        <dbReference type="Proteomes" id="UP000076420"/>
    </source>
</evidence>
<sequence length="195" mass="22578">MARASFYCVQDKNTFLIYLNTTTMIEFNQSEWKMNGSYNGYEFSSNAVILPIIQPNVETSLFIKLNPSYSKCEQDILESKEIVLEGHARFYGDVKEDETHITIEVNLISSTNYTLYNTIHLNNCETSSDFKCTRDGDLYSYTTTLSFNATKELSESYWRLAVEFNGIFYYSTPVQLPRILELSRRLFVLYACKPA</sequence>
<dbReference type="VEuPathDB" id="VectorBase:BGLAX_038579"/>
<name>A0A2C9K8F2_BIOGL</name>
<dbReference type="Proteomes" id="UP000076420">
    <property type="component" value="Unassembled WGS sequence"/>
</dbReference>
<gene>
    <name evidence="1" type="primary">106078189</name>
</gene>
<evidence type="ECO:0000313" key="1">
    <source>
        <dbReference type="EnsemblMetazoa" id="BGLB016449-PA"/>
    </source>
</evidence>
<reference evidence="1" key="1">
    <citation type="submission" date="2020-05" db="UniProtKB">
        <authorList>
            <consortium name="EnsemblMetazoa"/>
        </authorList>
    </citation>
    <scope>IDENTIFICATION</scope>
    <source>
        <strain evidence="1">BB02</strain>
    </source>
</reference>
<accession>A0A2C9K8F2</accession>
<dbReference type="AlphaFoldDB" id="A0A2C9K8F2"/>
<dbReference type="EnsemblMetazoa" id="BGLB016449-RA">
    <property type="protein sequence ID" value="BGLB016449-PA"/>
    <property type="gene ID" value="BGLB016449"/>
</dbReference>
<protein>
    <submittedName>
        <fullName evidence="1">Uncharacterized protein</fullName>
    </submittedName>
</protein>
<dbReference type="KEGG" id="bgt:106078189"/>
<proteinExistence type="predicted"/>
<dbReference type="VEuPathDB" id="VectorBase:BGLB016449"/>